<evidence type="ECO:0000256" key="9">
    <source>
        <dbReference type="ARBA" id="ARBA00022840"/>
    </source>
</evidence>
<keyword evidence="5 12" id="KW-0507">mRNA processing</keyword>
<evidence type="ECO:0000259" key="14">
    <source>
        <dbReference type="Pfam" id="PF04926"/>
    </source>
</evidence>
<comment type="function">
    <text evidence="12">Polymerase that creates the 3'-poly(A) tail of mRNA's.</text>
</comment>
<evidence type="ECO:0000256" key="5">
    <source>
        <dbReference type="ARBA" id="ARBA00022664"/>
    </source>
</evidence>
<comment type="cofactor">
    <cofactor evidence="2">
        <name>Mg(2+)</name>
        <dbReference type="ChEBI" id="CHEBI:18420"/>
    </cofactor>
</comment>
<keyword evidence="18" id="KW-1185">Reference proteome</keyword>
<evidence type="ECO:0000256" key="6">
    <source>
        <dbReference type="ARBA" id="ARBA00022679"/>
    </source>
</evidence>
<dbReference type="InterPro" id="IPR014492">
    <property type="entry name" value="PolyA_polymerase"/>
</dbReference>
<keyword evidence="8 12" id="KW-0547">Nucleotide-binding</keyword>
<dbReference type="SUPFAM" id="SSF55003">
    <property type="entry name" value="PAP/Archaeal CCA-adding enzyme, C-terminal domain"/>
    <property type="match status" value="1"/>
</dbReference>
<keyword evidence="11 12" id="KW-0539">Nucleus</keyword>
<dbReference type="Pfam" id="PF20750">
    <property type="entry name" value="PAP_NTPase"/>
    <property type="match status" value="1"/>
</dbReference>
<dbReference type="PANTHER" id="PTHR10682">
    <property type="entry name" value="POLY A POLYMERASE"/>
    <property type="match status" value="1"/>
</dbReference>
<reference evidence="17 18" key="1">
    <citation type="submission" date="2024-06" db="EMBL/GenBank/DDBJ databases">
        <title>Complete genome of Phlyctema vagabunda strain 19-DSS-EL-015.</title>
        <authorList>
            <person name="Fiorenzani C."/>
        </authorList>
    </citation>
    <scope>NUCLEOTIDE SEQUENCE [LARGE SCALE GENOMIC DNA]</scope>
    <source>
        <strain evidence="17 18">19-DSS-EL-015</strain>
    </source>
</reference>
<comment type="catalytic activity">
    <reaction evidence="12">
        <text>RNA(n) + ATP = RNA(n)-3'-adenine ribonucleotide + diphosphate</text>
        <dbReference type="Rhea" id="RHEA:11332"/>
        <dbReference type="Rhea" id="RHEA-COMP:14527"/>
        <dbReference type="Rhea" id="RHEA-COMP:17347"/>
        <dbReference type="ChEBI" id="CHEBI:30616"/>
        <dbReference type="ChEBI" id="CHEBI:33019"/>
        <dbReference type="ChEBI" id="CHEBI:140395"/>
        <dbReference type="ChEBI" id="CHEBI:173115"/>
        <dbReference type="EC" id="2.7.7.19"/>
    </reaction>
</comment>
<feature type="region of interest" description="Disordered" evidence="13">
    <location>
        <begin position="443"/>
        <end position="464"/>
    </location>
</feature>
<protein>
    <recommendedName>
        <fullName evidence="12">Poly(A) polymerase</fullName>
        <ecNumber evidence="12">2.7.7.19</ecNumber>
    </recommendedName>
</protein>
<evidence type="ECO:0000256" key="11">
    <source>
        <dbReference type="ARBA" id="ARBA00023242"/>
    </source>
</evidence>
<evidence type="ECO:0000256" key="8">
    <source>
        <dbReference type="ARBA" id="ARBA00022741"/>
    </source>
</evidence>
<keyword evidence="10" id="KW-0460">Magnesium</keyword>
<accession>A0ABR4PRE6</accession>
<evidence type="ECO:0000256" key="1">
    <source>
        <dbReference type="ARBA" id="ARBA00001936"/>
    </source>
</evidence>
<dbReference type="Gene3D" id="1.10.1410.10">
    <property type="match status" value="1"/>
</dbReference>
<comment type="caution">
    <text evidence="17">The sequence shown here is derived from an EMBL/GenBank/DDBJ whole genome shotgun (WGS) entry which is preliminary data.</text>
</comment>
<dbReference type="InterPro" id="IPR043519">
    <property type="entry name" value="NT_sf"/>
</dbReference>
<evidence type="ECO:0000259" key="16">
    <source>
        <dbReference type="Pfam" id="PF20750"/>
    </source>
</evidence>
<dbReference type="Gene3D" id="3.30.460.10">
    <property type="entry name" value="Beta Polymerase, domain 2"/>
    <property type="match status" value="1"/>
</dbReference>
<evidence type="ECO:0000256" key="12">
    <source>
        <dbReference type="PIRNR" id="PIRNR018425"/>
    </source>
</evidence>
<dbReference type="InterPro" id="IPR048840">
    <property type="entry name" value="PolA_pol_NTPase"/>
</dbReference>
<feature type="domain" description="Poly(A) polymerase nucleotidyltransferase" evidence="16">
    <location>
        <begin position="10"/>
        <end position="207"/>
    </location>
</feature>
<proteinExistence type="inferred from homology"/>
<name>A0ABR4PRE6_9HELO</name>
<evidence type="ECO:0000256" key="2">
    <source>
        <dbReference type="ARBA" id="ARBA00001946"/>
    </source>
</evidence>
<gene>
    <name evidence="17" type="ORF">PVAG01_02728</name>
</gene>
<evidence type="ECO:0000313" key="18">
    <source>
        <dbReference type="Proteomes" id="UP001629113"/>
    </source>
</evidence>
<dbReference type="EMBL" id="JBFCZG010000002">
    <property type="protein sequence ID" value="KAL3425937.1"/>
    <property type="molecule type" value="Genomic_DNA"/>
</dbReference>
<evidence type="ECO:0000313" key="17">
    <source>
        <dbReference type="EMBL" id="KAL3425937.1"/>
    </source>
</evidence>
<dbReference type="InterPro" id="IPR011068">
    <property type="entry name" value="NuclTrfase_I-like_C"/>
</dbReference>
<dbReference type="Pfam" id="PF04926">
    <property type="entry name" value="PAP_RNA-bind"/>
    <property type="match status" value="1"/>
</dbReference>
<comment type="similarity">
    <text evidence="4 12">Belongs to the poly(A) polymerase family.</text>
</comment>
<evidence type="ECO:0000256" key="4">
    <source>
        <dbReference type="ARBA" id="ARBA00010912"/>
    </source>
</evidence>
<evidence type="ECO:0000256" key="10">
    <source>
        <dbReference type="ARBA" id="ARBA00022842"/>
    </source>
</evidence>
<dbReference type="InterPro" id="IPR007010">
    <property type="entry name" value="PolA_pol_RNA-bd_dom"/>
</dbReference>
<feature type="domain" description="Poly(A) polymerase RNA-binding" evidence="14">
    <location>
        <begin position="359"/>
        <end position="484"/>
    </location>
</feature>
<organism evidence="17 18">
    <name type="scientific">Phlyctema vagabunda</name>
    <dbReference type="NCBI Taxonomy" id="108571"/>
    <lineage>
        <taxon>Eukaryota</taxon>
        <taxon>Fungi</taxon>
        <taxon>Dikarya</taxon>
        <taxon>Ascomycota</taxon>
        <taxon>Pezizomycotina</taxon>
        <taxon>Leotiomycetes</taxon>
        <taxon>Helotiales</taxon>
        <taxon>Dermateaceae</taxon>
        <taxon>Phlyctema</taxon>
    </lineage>
</organism>
<keyword evidence="7" id="KW-0479">Metal-binding</keyword>
<comment type="cofactor">
    <cofactor evidence="1">
        <name>Mn(2+)</name>
        <dbReference type="ChEBI" id="CHEBI:29035"/>
    </cofactor>
</comment>
<feature type="region of interest" description="Disordered" evidence="13">
    <location>
        <begin position="1"/>
        <end position="22"/>
    </location>
</feature>
<evidence type="ECO:0000256" key="3">
    <source>
        <dbReference type="ARBA" id="ARBA00004123"/>
    </source>
</evidence>
<dbReference type="SUPFAM" id="SSF81631">
    <property type="entry name" value="PAP/OAS1 substrate-binding domain"/>
    <property type="match status" value="1"/>
</dbReference>
<dbReference type="EC" id="2.7.7.19" evidence="12"/>
<dbReference type="CDD" id="cd05402">
    <property type="entry name" value="NT_PAP_TUTase"/>
    <property type="match status" value="1"/>
</dbReference>
<comment type="subcellular location">
    <subcellularLocation>
        <location evidence="3 12">Nucleus</location>
    </subcellularLocation>
</comment>
<keyword evidence="6 12" id="KW-0808">Transferase</keyword>
<evidence type="ECO:0000256" key="13">
    <source>
        <dbReference type="SAM" id="MobiDB-lite"/>
    </source>
</evidence>
<evidence type="ECO:0000259" key="15">
    <source>
        <dbReference type="Pfam" id="PF04928"/>
    </source>
</evidence>
<dbReference type="PIRSF" id="PIRSF018425">
    <property type="entry name" value="PolyA_polymerase"/>
    <property type="match status" value="1"/>
</dbReference>
<keyword evidence="9 12" id="KW-0067">ATP-binding</keyword>
<sequence>MATNGARPLGVTAPLSNTLPSDAENQATDALKEELKRQGNYESQADTNKRGVVLQSLQAITEEFVRRVSKAQGLTDAVANSAGGKIFTYGSFRLGVFGPGSDIDTLVVVPKHISRDDYFEYFPNLLLEMAPAGSIEDLTPVVDAFVPIIKFEYSGISIDLIFSRLAYMTQIPKTLSLLDQSLLRGLDETELRCLNGTRVTDEILELVPQKAIFRTALRGIKLWAQRRAIYANIMGFPGGVAWAMLVARVCQLYPKATSSTVIAKFFRIMEKWQWPMPVLLKPIESGNLPVRVWNPRLYKGDSFHLMPIITPAYPSMCATHNITKSTKEIIHRELERGGNITDQIMTGRGQWKDLFVKHTFFTQGYKYYLSVISASTTKEAQKIWCGLVESKVRLLVVGLEGHESIAIAHPFNKGFDRLHKCKNDNEVEKAKYGSLEFQVKDAPEENELPKSEAGNGDDKSGEDNKLTMVYTTTHYIGLELKEGTLNNHHPQIKTGHLARSTSVKIPEIRIHLVLPSLGSANIHRCEIA</sequence>
<dbReference type="SUPFAM" id="SSF81301">
    <property type="entry name" value="Nucleotidyltransferase"/>
    <property type="match status" value="1"/>
</dbReference>
<dbReference type="InterPro" id="IPR007012">
    <property type="entry name" value="PolA_pol_cen_dom"/>
</dbReference>
<dbReference type="PANTHER" id="PTHR10682:SF10">
    <property type="entry name" value="POLYNUCLEOTIDE ADENYLYLTRANSFERASE"/>
    <property type="match status" value="1"/>
</dbReference>
<dbReference type="Gene3D" id="3.30.70.590">
    <property type="entry name" value="Poly(A) polymerase predicted RNA binding domain"/>
    <property type="match status" value="1"/>
</dbReference>
<feature type="domain" description="Poly(A) polymerase central" evidence="15">
    <location>
        <begin position="213"/>
        <end position="356"/>
    </location>
</feature>
<dbReference type="Pfam" id="PF04928">
    <property type="entry name" value="PAP_central"/>
    <property type="match status" value="1"/>
</dbReference>
<evidence type="ECO:0000256" key="7">
    <source>
        <dbReference type="ARBA" id="ARBA00022723"/>
    </source>
</evidence>
<dbReference type="Proteomes" id="UP001629113">
    <property type="component" value="Unassembled WGS sequence"/>
</dbReference>